<reference evidence="1" key="1">
    <citation type="journal article" date="2016" name="Front. Microbiol.">
        <title>Genome Sequence of the Piezophilic, Mesophilic Sulfate-Reducing Bacterium Desulfovibrio indicus J2T.</title>
        <authorList>
            <person name="Cao J."/>
            <person name="Maignien L."/>
            <person name="Shao Z."/>
            <person name="Alain K."/>
            <person name="Jebbar M."/>
        </authorList>
    </citation>
    <scope>NUCLEOTIDE SEQUENCE</scope>
    <source>
        <strain evidence="1">DSM 16372</strain>
    </source>
</reference>
<sequence length="373" mass="41323">MKRERVRIRVPFRADVIPRGGRVPREVVYADELVADIRVVPARDLPVAVRLREGGDRHRIQRLDYFGFDDDLWLPLLPHERDGLRLTPERVGAAIAAGEEYVGRYPNPFLELSGRPMKPAEAAAAGRIEEAALRSVKSDDRARSLGRAARLADDLVFTDDGRVLRRSPGVFHFFRNDGPALLPCLHDLPDIAVFGSCRFAEAAEYAHRHLGYAELPREAPGLEVIHPEFVRDHDPLILARAMVPQNTALIARVTRPECDPAGDLAGIVAEAAVGRIHGVDPEELPQRFYAESARVQGTATPSVAEIVEAVAAIRSFFTDHVPQRAGTSIVSTVERMRETVRWDECELPRLGYGLSVPDFSGLDDIAVPSRVRP</sequence>
<protein>
    <submittedName>
        <fullName evidence="1">Uncharacterized protein</fullName>
    </submittedName>
</protein>
<evidence type="ECO:0000313" key="2">
    <source>
        <dbReference type="Proteomes" id="UP001055247"/>
    </source>
</evidence>
<keyword evidence="2" id="KW-1185">Reference proteome</keyword>
<evidence type="ECO:0000313" key="1">
    <source>
        <dbReference type="EMBL" id="GJD90695.1"/>
    </source>
</evidence>
<dbReference type="Proteomes" id="UP001055247">
    <property type="component" value="Unassembled WGS sequence"/>
</dbReference>
<name>A0AAV4ZQ75_9HYPH</name>
<dbReference type="EMBL" id="BPQO01000020">
    <property type="protein sequence ID" value="GJD90695.1"/>
    <property type="molecule type" value="Genomic_DNA"/>
</dbReference>
<dbReference type="AlphaFoldDB" id="A0AAV4ZQ75"/>
<gene>
    <name evidence="1" type="ORF">BHAOGJBA_4237</name>
</gene>
<reference evidence="1" key="2">
    <citation type="submission" date="2021-08" db="EMBL/GenBank/DDBJ databases">
        <authorList>
            <person name="Tani A."/>
            <person name="Ola A."/>
            <person name="Ogura Y."/>
            <person name="Katsura K."/>
            <person name="Hayashi T."/>
        </authorList>
    </citation>
    <scope>NUCLEOTIDE SEQUENCE</scope>
    <source>
        <strain evidence="1">DSM 16372</strain>
    </source>
</reference>
<proteinExistence type="predicted"/>
<dbReference type="RefSeq" id="WP_238230853.1">
    <property type="nucleotide sequence ID" value="NZ_BPQO01000020.1"/>
</dbReference>
<organism evidence="1 2">
    <name type="scientific">Methylobacterium hispanicum</name>
    <dbReference type="NCBI Taxonomy" id="270350"/>
    <lineage>
        <taxon>Bacteria</taxon>
        <taxon>Pseudomonadati</taxon>
        <taxon>Pseudomonadota</taxon>
        <taxon>Alphaproteobacteria</taxon>
        <taxon>Hyphomicrobiales</taxon>
        <taxon>Methylobacteriaceae</taxon>
        <taxon>Methylobacterium</taxon>
    </lineage>
</organism>
<accession>A0AAV4ZQ75</accession>
<comment type="caution">
    <text evidence="1">The sequence shown here is derived from an EMBL/GenBank/DDBJ whole genome shotgun (WGS) entry which is preliminary data.</text>
</comment>